<gene>
    <name evidence="2" type="ORF">NA56DRAFT_653172</name>
</gene>
<dbReference type="Proteomes" id="UP000235672">
    <property type="component" value="Unassembled WGS sequence"/>
</dbReference>
<accession>A0A2J6QQC7</accession>
<dbReference type="PANTHER" id="PTHR35043">
    <property type="entry name" value="TRANSCRIPTION FACTOR DOMAIN-CONTAINING PROTEIN"/>
    <property type="match status" value="1"/>
</dbReference>
<feature type="transmembrane region" description="Helical" evidence="1">
    <location>
        <begin position="79"/>
        <end position="98"/>
    </location>
</feature>
<dbReference type="EMBL" id="KZ613464">
    <property type="protein sequence ID" value="PMD28467.1"/>
    <property type="molecule type" value="Genomic_DNA"/>
</dbReference>
<sequence length="127" mass="13859">MGGIGVEIGQFHNALKQATLTTNGLLFLADQGYFFEVSTETIADKSKANLLAKSLVCLQVLWVAGQTIERKIAGYPISILEIHTLVHVFCALIMYTLWFQKPYGVNEPTIIGSGIPKDVLAFIVTSS</sequence>
<dbReference type="OrthoDB" id="9451547at2759"/>
<evidence type="ECO:0000256" key="1">
    <source>
        <dbReference type="SAM" id="Phobius"/>
    </source>
</evidence>
<keyword evidence="1" id="KW-0472">Membrane</keyword>
<name>A0A2J6QQC7_9HELO</name>
<proteinExistence type="predicted"/>
<keyword evidence="3" id="KW-1185">Reference proteome</keyword>
<dbReference type="AlphaFoldDB" id="A0A2J6QQC7"/>
<evidence type="ECO:0000313" key="2">
    <source>
        <dbReference type="EMBL" id="PMD28467.1"/>
    </source>
</evidence>
<organism evidence="2 3">
    <name type="scientific">Hyaloscypha hepaticicola</name>
    <dbReference type="NCBI Taxonomy" id="2082293"/>
    <lineage>
        <taxon>Eukaryota</taxon>
        <taxon>Fungi</taxon>
        <taxon>Dikarya</taxon>
        <taxon>Ascomycota</taxon>
        <taxon>Pezizomycotina</taxon>
        <taxon>Leotiomycetes</taxon>
        <taxon>Helotiales</taxon>
        <taxon>Hyaloscyphaceae</taxon>
        <taxon>Hyaloscypha</taxon>
    </lineage>
</organism>
<evidence type="ECO:0000313" key="3">
    <source>
        <dbReference type="Proteomes" id="UP000235672"/>
    </source>
</evidence>
<dbReference type="STRING" id="1745343.A0A2J6QQC7"/>
<dbReference type="PANTHER" id="PTHR35043:SF7">
    <property type="entry name" value="TRANSCRIPTION FACTOR DOMAIN-CONTAINING PROTEIN"/>
    <property type="match status" value="1"/>
</dbReference>
<reference evidence="2 3" key="1">
    <citation type="submission" date="2016-05" db="EMBL/GenBank/DDBJ databases">
        <title>A degradative enzymes factory behind the ericoid mycorrhizal symbiosis.</title>
        <authorList>
            <consortium name="DOE Joint Genome Institute"/>
            <person name="Martino E."/>
            <person name="Morin E."/>
            <person name="Grelet G."/>
            <person name="Kuo A."/>
            <person name="Kohler A."/>
            <person name="Daghino S."/>
            <person name="Barry K."/>
            <person name="Choi C."/>
            <person name="Cichocki N."/>
            <person name="Clum A."/>
            <person name="Copeland A."/>
            <person name="Hainaut M."/>
            <person name="Haridas S."/>
            <person name="Labutti K."/>
            <person name="Lindquist E."/>
            <person name="Lipzen A."/>
            <person name="Khouja H.-R."/>
            <person name="Murat C."/>
            <person name="Ohm R."/>
            <person name="Olson A."/>
            <person name="Spatafora J."/>
            <person name="Veneault-Fourrey C."/>
            <person name="Henrissat B."/>
            <person name="Grigoriev I."/>
            <person name="Martin F."/>
            <person name="Perotto S."/>
        </authorList>
    </citation>
    <scope>NUCLEOTIDE SEQUENCE [LARGE SCALE GENOMIC DNA]</scope>
    <source>
        <strain evidence="2 3">UAMH 7357</strain>
    </source>
</reference>
<keyword evidence="1" id="KW-1133">Transmembrane helix</keyword>
<protein>
    <submittedName>
        <fullName evidence="2">Uncharacterized protein</fullName>
    </submittedName>
</protein>
<keyword evidence="1" id="KW-0812">Transmembrane</keyword>